<proteinExistence type="predicted"/>
<organism evidence="1">
    <name type="scientific">marine sediment metagenome</name>
    <dbReference type="NCBI Taxonomy" id="412755"/>
    <lineage>
        <taxon>unclassified sequences</taxon>
        <taxon>metagenomes</taxon>
        <taxon>ecological metagenomes</taxon>
    </lineage>
</organism>
<gene>
    <name evidence="1" type="ORF">S03H2_31976</name>
</gene>
<dbReference type="AlphaFoldDB" id="X1HF89"/>
<sequence length="82" mass="9331">MNVAMVTPWTVKCGIYTYTRDLSEALFKKGVDVCIIRIPRFGIKTLDIMKLVANSVPEEVDLVHVQHEYGLYSGLEKGEFRP</sequence>
<accession>X1HF89</accession>
<dbReference type="EMBL" id="BARU01019419">
    <property type="protein sequence ID" value="GAH52469.1"/>
    <property type="molecule type" value="Genomic_DNA"/>
</dbReference>
<reference evidence="1" key="1">
    <citation type="journal article" date="2014" name="Front. Microbiol.">
        <title>High frequency of phylogenetically diverse reductive dehalogenase-homologous genes in deep subseafloor sedimentary metagenomes.</title>
        <authorList>
            <person name="Kawai M."/>
            <person name="Futagami T."/>
            <person name="Toyoda A."/>
            <person name="Takaki Y."/>
            <person name="Nishi S."/>
            <person name="Hori S."/>
            <person name="Arai W."/>
            <person name="Tsubouchi T."/>
            <person name="Morono Y."/>
            <person name="Uchiyama I."/>
            <person name="Ito T."/>
            <person name="Fujiyama A."/>
            <person name="Inagaki F."/>
            <person name="Takami H."/>
        </authorList>
    </citation>
    <scope>NUCLEOTIDE SEQUENCE</scope>
    <source>
        <strain evidence="1">Expedition CK06-06</strain>
    </source>
</reference>
<evidence type="ECO:0000313" key="1">
    <source>
        <dbReference type="EMBL" id="GAH52469.1"/>
    </source>
</evidence>
<dbReference type="SUPFAM" id="SSF53756">
    <property type="entry name" value="UDP-Glycosyltransferase/glycogen phosphorylase"/>
    <property type="match status" value="1"/>
</dbReference>
<comment type="caution">
    <text evidence="1">The sequence shown here is derived from an EMBL/GenBank/DDBJ whole genome shotgun (WGS) entry which is preliminary data.</text>
</comment>
<evidence type="ECO:0008006" key="2">
    <source>
        <dbReference type="Google" id="ProtNLM"/>
    </source>
</evidence>
<feature type="non-terminal residue" evidence="1">
    <location>
        <position position="82"/>
    </location>
</feature>
<protein>
    <recommendedName>
        <fullName evidence="2">Glycosyltransferase subfamily 4-like N-terminal domain-containing protein</fullName>
    </recommendedName>
</protein>
<name>X1HF89_9ZZZZ</name>